<feature type="region of interest" description="Disordered" evidence="1">
    <location>
        <begin position="137"/>
        <end position="161"/>
    </location>
</feature>
<dbReference type="Proteomes" id="UP000324996">
    <property type="component" value="Unassembled WGS sequence"/>
</dbReference>
<keyword evidence="3" id="KW-1185">Reference proteome</keyword>
<feature type="compositionally biased region" description="Polar residues" evidence="1">
    <location>
        <begin position="149"/>
        <end position="161"/>
    </location>
</feature>
<organism evidence="2 3">
    <name type="scientific">Iodidimonas nitroreducens</name>
    <dbReference type="NCBI Taxonomy" id="1236968"/>
    <lineage>
        <taxon>Bacteria</taxon>
        <taxon>Pseudomonadati</taxon>
        <taxon>Pseudomonadota</taxon>
        <taxon>Alphaproteobacteria</taxon>
        <taxon>Iodidimonadales</taxon>
        <taxon>Iodidimonadaceae</taxon>
        <taxon>Iodidimonas</taxon>
    </lineage>
</organism>
<comment type="caution">
    <text evidence="2">The sequence shown here is derived from an EMBL/GenBank/DDBJ whole genome shotgun (WGS) entry which is preliminary data.</text>
</comment>
<dbReference type="EMBL" id="BKCN01000019">
    <property type="protein sequence ID" value="GER05211.1"/>
    <property type="molecule type" value="Genomic_DNA"/>
</dbReference>
<dbReference type="RefSeq" id="WP_042087930.1">
    <property type="nucleotide sequence ID" value="NZ_BKCN01000019.1"/>
</dbReference>
<protein>
    <submittedName>
        <fullName evidence="2">Uncharacterized protein</fullName>
    </submittedName>
</protein>
<proteinExistence type="predicted"/>
<reference evidence="2 3" key="1">
    <citation type="submission" date="2019-09" db="EMBL/GenBank/DDBJ databases">
        <title>NBRP : Genome information of microbial organism related human and environment.</title>
        <authorList>
            <person name="Hattori M."/>
            <person name="Oshima K."/>
            <person name="Inaba H."/>
            <person name="Suda W."/>
            <person name="Sakamoto M."/>
            <person name="Iino T."/>
            <person name="Kitahara M."/>
            <person name="Oshida Y."/>
            <person name="Iida T."/>
            <person name="Kudo T."/>
            <person name="Itoh T."/>
            <person name="Ohkuma M."/>
        </authorList>
    </citation>
    <scope>NUCLEOTIDE SEQUENCE [LARGE SCALE GENOMIC DNA]</scope>
    <source>
        <strain evidence="2 3">Q-1</strain>
    </source>
</reference>
<sequence length="251" mass="28108">MKGRQRGRGADGKGRSKRDAPFVKLDHGLLNSEAFAHVTPQACKLLIGIWRRHDGRNNGAIPYSRREAMKLLQCGEHRAAGAFDELIDKGFIKLARNASFSLKTREAREWELTAEQCNGDPPSRDFKHWRSAQKQNTGAVGAPHRCCESTRNPQIQANNDPTGAVRAPVKHLLQVPTGAEGAPLINIPDRGQRMSDEKTHDLRRSARLDRKKSHFSMKKFEREVFNPVQRAFFGAAILNALIIHHEQEAAA</sequence>
<evidence type="ECO:0000313" key="2">
    <source>
        <dbReference type="EMBL" id="GER05211.1"/>
    </source>
</evidence>
<accession>A0A5A7NA16</accession>
<evidence type="ECO:0000256" key="1">
    <source>
        <dbReference type="SAM" id="MobiDB-lite"/>
    </source>
</evidence>
<dbReference type="AlphaFoldDB" id="A0A5A7NA16"/>
<evidence type="ECO:0000313" key="3">
    <source>
        <dbReference type="Proteomes" id="UP000324996"/>
    </source>
</evidence>
<gene>
    <name evidence="2" type="ORF">JCM17846_28930</name>
</gene>
<name>A0A5A7NA16_9PROT</name>